<keyword evidence="6" id="KW-0963">Cytoplasm</keyword>
<dbReference type="GO" id="GO:0042981">
    <property type="term" value="P:regulation of apoptotic process"/>
    <property type="evidence" value="ECO:0007669"/>
    <property type="project" value="TreeGrafter"/>
</dbReference>
<reference evidence="12" key="1">
    <citation type="journal article" date="2013" name="Genome Biol.">
        <title>Draft genome of the mountain pine beetle, Dendroctonus ponderosae Hopkins, a major forest pest.</title>
        <authorList>
            <person name="Keeling C.I."/>
            <person name="Yuen M.M."/>
            <person name="Liao N.Y."/>
            <person name="Docking T.R."/>
            <person name="Chan S.K."/>
            <person name="Taylor G.A."/>
            <person name="Palmquist D.L."/>
            <person name="Jackman S.D."/>
            <person name="Nguyen A."/>
            <person name="Li M."/>
            <person name="Henderson H."/>
            <person name="Janes J.K."/>
            <person name="Zhao Y."/>
            <person name="Pandoh P."/>
            <person name="Moore R."/>
            <person name="Sperling F.A."/>
            <person name="Huber D.P."/>
            <person name="Birol I."/>
            <person name="Jones S.J."/>
            <person name="Bohlmann J."/>
        </authorList>
    </citation>
    <scope>NUCLEOTIDE SEQUENCE</scope>
</reference>
<sequence>MPIDMVYFCQPEGCSSIGPKRTALREASSFVFTLTDKDSGKTRFGICVNFYRSVEKSSATFGANKGRATTTMRRDSWRKSIEKSSDSAFSRKPFQLNIISTKTKFILVLNISSFGSHFPLVLLRINRASLYSDYRNVGPSDSEKEYCSRRDSEATGTTTNLPATRLAVGGNDSESGGSHSPSPRATRRRQRVRNHSLTSLCILSHHPFFTMFRECLFILKKLIDACNESSNPRRVGASKQTSRDSVWSVLTGQSSDGASSIVLHDVKEIETWILKLLSAPVPIPGKTRVEVEVLSPSVYEPLVFALPSHTRFTLVDFPLHLPLELLGVETCVKVLTIILLENKVVFQSRDYNALSMSVMAFVTMIYPLEYMFPVIPLLPTCMSCAEQLLLAPTPYVIGLPVSFLMYKKNFQLPDDVCVVDLDSNKLTSPTEIPPLPEPEGQQLRNHLKQ</sequence>
<dbReference type="Pfam" id="PF03456">
    <property type="entry name" value="uDENN"/>
    <property type="match status" value="1"/>
</dbReference>
<dbReference type="InterPro" id="IPR039980">
    <property type="entry name" value="MADD"/>
</dbReference>
<dbReference type="PROSITE" id="PS50211">
    <property type="entry name" value="DENN"/>
    <property type="match status" value="1"/>
</dbReference>
<dbReference type="EMBL" id="KB734882">
    <property type="protein sequence ID" value="ENN83489.1"/>
    <property type="molecule type" value="Genomic_DNA"/>
</dbReference>
<dbReference type="PANTHER" id="PTHR13008:SF7">
    <property type="entry name" value="MAP KINASE-ACTIVATING DEATH DOMAIN PROTEIN"/>
    <property type="match status" value="1"/>
</dbReference>
<feature type="region of interest" description="Disordered" evidence="10">
    <location>
        <begin position="137"/>
        <end position="191"/>
    </location>
</feature>
<comment type="similarity">
    <text evidence="3">Belongs to the MADD family.</text>
</comment>
<evidence type="ECO:0000256" key="7">
    <source>
        <dbReference type="ARBA" id="ARBA00022658"/>
    </source>
</evidence>
<proteinExistence type="inferred from homology"/>
<evidence type="ECO:0000256" key="2">
    <source>
        <dbReference type="ARBA" id="ARBA00004496"/>
    </source>
</evidence>
<evidence type="ECO:0000256" key="10">
    <source>
        <dbReference type="SAM" id="MobiDB-lite"/>
    </source>
</evidence>
<evidence type="ECO:0000259" key="11">
    <source>
        <dbReference type="PROSITE" id="PS50211"/>
    </source>
</evidence>
<dbReference type="InterPro" id="IPR037516">
    <property type="entry name" value="Tripartite_DENN"/>
</dbReference>
<dbReference type="Gene3D" id="3.40.50.11500">
    <property type="match status" value="1"/>
</dbReference>
<dbReference type="GO" id="GO:0006915">
    <property type="term" value="P:apoptotic process"/>
    <property type="evidence" value="ECO:0007669"/>
    <property type="project" value="UniProtKB-KW"/>
</dbReference>
<comment type="subcellular location">
    <subcellularLocation>
        <location evidence="1">Cell membrane</location>
    </subcellularLocation>
    <subcellularLocation>
        <location evidence="2">Cytoplasm</location>
    </subcellularLocation>
</comment>
<dbReference type="OrthoDB" id="6282239at2759"/>
<dbReference type="SMART" id="SM00799">
    <property type="entry name" value="DENN"/>
    <property type="match status" value="1"/>
</dbReference>
<feature type="compositionally biased region" description="Polar residues" evidence="10">
    <location>
        <begin position="172"/>
        <end position="183"/>
    </location>
</feature>
<dbReference type="Pfam" id="PF02141">
    <property type="entry name" value="DENN"/>
    <property type="match status" value="1"/>
</dbReference>
<evidence type="ECO:0000256" key="4">
    <source>
        <dbReference type="ARBA" id="ARBA00017868"/>
    </source>
</evidence>
<keyword evidence="8" id="KW-0053">Apoptosis</keyword>
<evidence type="ECO:0000256" key="1">
    <source>
        <dbReference type="ARBA" id="ARBA00004236"/>
    </source>
</evidence>
<keyword evidence="7" id="KW-0344">Guanine-nucleotide releasing factor</keyword>
<evidence type="ECO:0000256" key="5">
    <source>
        <dbReference type="ARBA" id="ARBA00022475"/>
    </source>
</evidence>
<feature type="non-terminal residue" evidence="12">
    <location>
        <position position="449"/>
    </location>
</feature>
<dbReference type="InterPro" id="IPR005113">
    <property type="entry name" value="uDENN_dom"/>
</dbReference>
<dbReference type="GO" id="GO:0005886">
    <property type="term" value="C:plasma membrane"/>
    <property type="evidence" value="ECO:0007669"/>
    <property type="project" value="UniProtKB-SubCell"/>
</dbReference>
<dbReference type="InterPro" id="IPR001194">
    <property type="entry name" value="cDENN_dom"/>
</dbReference>
<dbReference type="HOGENOM" id="CLU_610577_0_0_1"/>
<dbReference type="AlphaFoldDB" id="N6TSM9"/>
<dbReference type="GO" id="GO:0005829">
    <property type="term" value="C:cytosol"/>
    <property type="evidence" value="ECO:0007669"/>
    <property type="project" value="TreeGrafter"/>
</dbReference>
<dbReference type="OMA" id="ISHHAFF"/>
<accession>N6TSM9</accession>
<evidence type="ECO:0000256" key="8">
    <source>
        <dbReference type="ARBA" id="ARBA00022703"/>
    </source>
</evidence>
<feature type="non-terminal residue" evidence="12">
    <location>
        <position position="1"/>
    </location>
</feature>
<feature type="domain" description="UDENN" evidence="11">
    <location>
        <begin position="1"/>
        <end position="449"/>
    </location>
</feature>
<evidence type="ECO:0000256" key="9">
    <source>
        <dbReference type="ARBA" id="ARBA00023136"/>
    </source>
</evidence>
<protein>
    <recommendedName>
        <fullName evidence="4">MAP kinase-activating death domain protein</fullName>
    </recommendedName>
</protein>
<evidence type="ECO:0000313" key="12">
    <source>
        <dbReference type="EMBL" id="ENN83489.1"/>
    </source>
</evidence>
<dbReference type="FunFam" id="3.40.50.11500:FF:000002">
    <property type="entry name" value="MAP kinase-activating death domain protein-like Protein"/>
    <property type="match status" value="1"/>
</dbReference>
<evidence type="ECO:0000256" key="3">
    <source>
        <dbReference type="ARBA" id="ARBA00005978"/>
    </source>
</evidence>
<organism evidence="12">
    <name type="scientific">Dendroctonus ponderosae</name>
    <name type="common">Mountain pine beetle</name>
    <dbReference type="NCBI Taxonomy" id="77166"/>
    <lineage>
        <taxon>Eukaryota</taxon>
        <taxon>Metazoa</taxon>
        <taxon>Ecdysozoa</taxon>
        <taxon>Arthropoda</taxon>
        <taxon>Hexapoda</taxon>
        <taxon>Insecta</taxon>
        <taxon>Pterygota</taxon>
        <taxon>Neoptera</taxon>
        <taxon>Endopterygota</taxon>
        <taxon>Coleoptera</taxon>
        <taxon>Polyphaga</taxon>
        <taxon>Cucujiformia</taxon>
        <taxon>Curculionidae</taxon>
        <taxon>Scolytinae</taxon>
        <taxon>Dendroctonus</taxon>
    </lineage>
</organism>
<feature type="region of interest" description="Disordered" evidence="10">
    <location>
        <begin position="428"/>
        <end position="449"/>
    </location>
</feature>
<keyword evidence="5" id="KW-1003">Cell membrane</keyword>
<feature type="compositionally biased region" description="Basic and acidic residues" evidence="10">
    <location>
        <begin position="141"/>
        <end position="153"/>
    </location>
</feature>
<dbReference type="GO" id="GO:0032483">
    <property type="term" value="P:regulation of Rab protein signal transduction"/>
    <property type="evidence" value="ECO:0007669"/>
    <property type="project" value="TreeGrafter"/>
</dbReference>
<evidence type="ECO:0000256" key="6">
    <source>
        <dbReference type="ARBA" id="ARBA00022490"/>
    </source>
</evidence>
<gene>
    <name evidence="12" type="ORF">YQE_00153</name>
</gene>
<dbReference type="InterPro" id="IPR043153">
    <property type="entry name" value="DENN_C"/>
</dbReference>
<dbReference type="GO" id="GO:0005085">
    <property type="term" value="F:guanyl-nucleotide exchange factor activity"/>
    <property type="evidence" value="ECO:0007669"/>
    <property type="project" value="UniProtKB-KW"/>
</dbReference>
<keyword evidence="9" id="KW-0472">Membrane</keyword>
<name>N6TSM9_DENPD</name>
<dbReference type="PANTHER" id="PTHR13008">
    <property type="entry name" value="MAP-KINASE ACTIVATING DEATH DOMAIN PROTEIN MADD /DENN/AEX-3 C.ELEGANS"/>
    <property type="match status" value="1"/>
</dbReference>